<proteinExistence type="predicted"/>
<evidence type="ECO:0000313" key="2">
    <source>
        <dbReference type="EMBL" id="KAJ5404342.1"/>
    </source>
</evidence>
<keyword evidence="1" id="KW-0472">Membrane</keyword>
<dbReference type="EMBL" id="JAPZBU010000005">
    <property type="protein sequence ID" value="KAJ5404342.1"/>
    <property type="molecule type" value="Genomic_DNA"/>
</dbReference>
<protein>
    <submittedName>
        <fullName evidence="2">Uncharacterized protein</fullName>
    </submittedName>
</protein>
<evidence type="ECO:0000256" key="1">
    <source>
        <dbReference type="SAM" id="Phobius"/>
    </source>
</evidence>
<dbReference type="Proteomes" id="UP001147747">
    <property type="component" value="Unassembled WGS sequence"/>
</dbReference>
<dbReference type="AlphaFoldDB" id="A0A9W9W6J8"/>
<keyword evidence="1" id="KW-0812">Transmembrane</keyword>
<reference evidence="2" key="2">
    <citation type="journal article" date="2023" name="IMA Fungus">
        <title>Comparative genomic study of the Penicillium genus elucidates a diverse pangenome and 15 lateral gene transfer events.</title>
        <authorList>
            <person name="Petersen C."/>
            <person name="Sorensen T."/>
            <person name="Nielsen M.R."/>
            <person name="Sondergaard T.E."/>
            <person name="Sorensen J.L."/>
            <person name="Fitzpatrick D.A."/>
            <person name="Frisvad J.C."/>
            <person name="Nielsen K.L."/>
        </authorList>
    </citation>
    <scope>NUCLEOTIDE SEQUENCE</scope>
    <source>
        <strain evidence="2">IBT 29677</strain>
    </source>
</reference>
<accession>A0A9W9W6J8</accession>
<reference evidence="2" key="1">
    <citation type="submission" date="2022-12" db="EMBL/GenBank/DDBJ databases">
        <authorList>
            <person name="Petersen C."/>
        </authorList>
    </citation>
    <scope>NUCLEOTIDE SEQUENCE</scope>
    <source>
        <strain evidence="2">IBT 29677</strain>
    </source>
</reference>
<dbReference type="GeneID" id="81367830"/>
<keyword evidence="1" id="KW-1133">Transmembrane helix</keyword>
<name>A0A9W9W6J8_9EURO</name>
<gene>
    <name evidence="2" type="ORF">N7509_004213</name>
</gene>
<organism evidence="2 3">
    <name type="scientific">Penicillium cosmopolitanum</name>
    <dbReference type="NCBI Taxonomy" id="1131564"/>
    <lineage>
        <taxon>Eukaryota</taxon>
        <taxon>Fungi</taxon>
        <taxon>Dikarya</taxon>
        <taxon>Ascomycota</taxon>
        <taxon>Pezizomycotina</taxon>
        <taxon>Eurotiomycetes</taxon>
        <taxon>Eurotiomycetidae</taxon>
        <taxon>Eurotiales</taxon>
        <taxon>Aspergillaceae</taxon>
        <taxon>Penicillium</taxon>
    </lineage>
</organism>
<evidence type="ECO:0000313" key="3">
    <source>
        <dbReference type="Proteomes" id="UP001147747"/>
    </source>
</evidence>
<comment type="caution">
    <text evidence="2">The sequence shown here is derived from an EMBL/GenBank/DDBJ whole genome shotgun (WGS) entry which is preliminary data.</text>
</comment>
<sequence>MSSLESPVGTVPEAQQCESCEICQHFASLIFAWSWAHTIAFYTVISCFHLLAFILAEILYIFLGPYVRRVVNYLYGLSTNRTNTTAREYSCIVPAPVNRPHKLRVIQANGQNKQSSQKRSKDDVDATFYLYTDDFKRGWARNEITLKAVIYVGDKESGGKECV</sequence>
<dbReference type="OrthoDB" id="10441123at2759"/>
<dbReference type="RefSeq" id="XP_056491584.1">
    <property type="nucleotide sequence ID" value="XM_056628850.1"/>
</dbReference>
<keyword evidence="3" id="KW-1185">Reference proteome</keyword>
<feature type="transmembrane region" description="Helical" evidence="1">
    <location>
        <begin position="39"/>
        <end position="63"/>
    </location>
</feature>